<keyword evidence="14" id="KW-1133">Transmembrane helix</keyword>
<dbReference type="GO" id="GO:0005929">
    <property type="term" value="C:cilium"/>
    <property type="evidence" value="ECO:0007669"/>
    <property type="project" value="UniProtKB-UniRule"/>
</dbReference>
<keyword evidence="14" id="KW-0812">Transmembrane</keyword>
<dbReference type="InterPro" id="IPR042541">
    <property type="entry name" value="BART_sf"/>
</dbReference>
<dbReference type="GO" id="GO:0005758">
    <property type="term" value="C:mitochondrial intermembrane space"/>
    <property type="evidence" value="ECO:0007669"/>
    <property type="project" value="UniProtKB-SubCell"/>
</dbReference>
<dbReference type="Pfam" id="PF11527">
    <property type="entry name" value="ARL2_Bind_BART"/>
    <property type="match status" value="1"/>
</dbReference>
<feature type="region of interest" description="Disordered" evidence="13">
    <location>
        <begin position="1"/>
        <end position="51"/>
    </location>
</feature>
<evidence type="ECO:0000256" key="4">
    <source>
        <dbReference type="ARBA" id="ARBA00009880"/>
    </source>
</evidence>
<dbReference type="GO" id="GO:0005813">
    <property type="term" value="C:centrosome"/>
    <property type="evidence" value="ECO:0007669"/>
    <property type="project" value="UniProtKB-SubCell"/>
</dbReference>
<evidence type="ECO:0000256" key="11">
    <source>
        <dbReference type="ARBA" id="ARBA00023273"/>
    </source>
</evidence>
<dbReference type="AlphaFoldDB" id="A0AA36ARC8"/>
<feature type="compositionally biased region" description="Polar residues" evidence="13">
    <location>
        <begin position="11"/>
        <end position="39"/>
    </location>
</feature>
<evidence type="ECO:0000256" key="3">
    <source>
        <dbReference type="ARBA" id="ARBA00004300"/>
    </source>
</evidence>
<dbReference type="InterPro" id="IPR023379">
    <property type="entry name" value="BART_dom"/>
</dbReference>
<evidence type="ECO:0000256" key="10">
    <source>
        <dbReference type="ARBA" id="ARBA00023242"/>
    </source>
</evidence>
<keyword evidence="11 12" id="KW-0966">Cell projection</keyword>
<evidence type="ECO:0000256" key="13">
    <source>
        <dbReference type="SAM" id="MobiDB-lite"/>
    </source>
</evidence>
<evidence type="ECO:0000313" key="17">
    <source>
        <dbReference type="Proteomes" id="UP001162480"/>
    </source>
</evidence>
<feature type="transmembrane region" description="Helical" evidence="14">
    <location>
        <begin position="141"/>
        <end position="160"/>
    </location>
</feature>
<comment type="similarity">
    <text evidence="4 12">Belongs to the ARL2BP family.</text>
</comment>
<gene>
    <name evidence="16" type="ORF">OCTVUL_1B000515</name>
</gene>
<keyword evidence="8 12" id="KW-0496">Mitochondrion</keyword>
<evidence type="ECO:0000313" key="16">
    <source>
        <dbReference type="EMBL" id="CAI9720299.1"/>
    </source>
</evidence>
<evidence type="ECO:0000256" key="12">
    <source>
        <dbReference type="RuleBase" id="RU367099"/>
    </source>
</evidence>
<feature type="domain" description="BART" evidence="15">
    <location>
        <begin position="403"/>
        <end position="516"/>
    </location>
</feature>
<feature type="compositionally biased region" description="Basic and acidic residues" evidence="13">
    <location>
        <begin position="1"/>
        <end position="10"/>
    </location>
</feature>
<organism evidence="16 17">
    <name type="scientific">Octopus vulgaris</name>
    <name type="common">Common octopus</name>
    <dbReference type="NCBI Taxonomy" id="6645"/>
    <lineage>
        <taxon>Eukaryota</taxon>
        <taxon>Metazoa</taxon>
        <taxon>Spiralia</taxon>
        <taxon>Lophotrochozoa</taxon>
        <taxon>Mollusca</taxon>
        <taxon>Cephalopoda</taxon>
        <taxon>Coleoidea</taxon>
        <taxon>Octopodiformes</taxon>
        <taxon>Octopoda</taxon>
        <taxon>Incirrata</taxon>
        <taxon>Octopodidae</taxon>
        <taxon>Octopus</taxon>
    </lineage>
</organism>
<feature type="transmembrane region" description="Helical" evidence="14">
    <location>
        <begin position="262"/>
        <end position="280"/>
    </location>
</feature>
<keyword evidence="6 12" id="KW-0963">Cytoplasm</keyword>
<dbReference type="PANTHER" id="PTHR15487:SF4">
    <property type="entry name" value="ADP-RIBOSYLATION FACTOR-LIKE PROTEIN 2-BINDING PROTEIN"/>
    <property type="match status" value="1"/>
</dbReference>
<evidence type="ECO:0000256" key="7">
    <source>
        <dbReference type="ARBA" id="ARBA00023069"/>
    </source>
</evidence>
<keyword evidence="17" id="KW-1185">Reference proteome</keyword>
<evidence type="ECO:0000259" key="15">
    <source>
        <dbReference type="Pfam" id="PF11527"/>
    </source>
</evidence>
<evidence type="ECO:0000256" key="1">
    <source>
        <dbReference type="ARBA" id="ARBA00004120"/>
    </source>
</evidence>
<keyword evidence="9 12" id="KW-0206">Cytoskeleton</keyword>
<evidence type="ECO:0000256" key="9">
    <source>
        <dbReference type="ARBA" id="ARBA00023212"/>
    </source>
</evidence>
<proteinExistence type="inferred from homology"/>
<keyword evidence="7 12" id="KW-0969">Cilium</keyword>
<keyword evidence="14" id="KW-0472">Membrane</keyword>
<keyword evidence="10 12" id="KW-0539">Nucleus</keyword>
<evidence type="ECO:0000256" key="8">
    <source>
        <dbReference type="ARBA" id="ARBA00023128"/>
    </source>
</evidence>
<dbReference type="EMBL" id="OX597816">
    <property type="protein sequence ID" value="CAI9720299.1"/>
    <property type="molecule type" value="Genomic_DNA"/>
</dbReference>
<evidence type="ECO:0000256" key="6">
    <source>
        <dbReference type="ARBA" id="ARBA00022490"/>
    </source>
</evidence>
<accession>A0AA36ARC8</accession>
<dbReference type="Proteomes" id="UP001162480">
    <property type="component" value="Chromosome 3"/>
</dbReference>
<dbReference type="GO" id="GO:0005634">
    <property type="term" value="C:nucleus"/>
    <property type="evidence" value="ECO:0007669"/>
    <property type="project" value="UniProtKB-SubCell"/>
</dbReference>
<sequence length="538" mass="62861">MRTSCREREFSSTACISHKSSTPMRREASLSTPTLTVTASEPRHRSKKQEPVESSEIDFYIIKQKFLEELESKTRLSYSKKTVSPTLAQLRLTPGRPIEEKRKILIDKHAAAKQNSNKLAVGGGVSIWPDMAKMRLNKFDLLQLITLFIILIFVAAYFFFKIHGYTFTKLQMLSEKLNNFSISHPILISSDYNKFHDSVVFWHADFLNLLAEITESFDMSHPSRRYQIYILLYICGVMLLFYYLFESIYAKNKLSPNRIRRWVSILAVIICWTALMLFLLKSAQNLEGLIESNVHYLNEVMGMILSKQHDTAYFQNVLFYWRTRCLPPSSRGTLRIFDIMSIRDFTFYLQYYSLPLFTVLVSPVIRLVMTLYSMYSVTYLRRMDLQTAEENLAVSRSSSSDAKFDMIIGAIEDVVMEEEFQMLQHNFLERYFHEFIDTEENKFIYTDIHREYINLVEKYLNERLVSKVPQFSMSDFMHQMIARKNELEGEIFELLLTFSDFLTFKEMILDYKAAKEGRTVDLSGGIMVTSFSTEGPTS</sequence>
<dbReference type="InterPro" id="IPR038849">
    <property type="entry name" value="ARL2BP"/>
</dbReference>
<dbReference type="GO" id="GO:0051457">
    <property type="term" value="P:maintenance of protein location in nucleus"/>
    <property type="evidence" value="ECO:0007669"/>
    <property type="project" value="TreeGrafter"/>
</dbReference>
<feature type="transmembrane region" description="Helical" evidence="14">
    <location>
        <begin position="226"/>
        <end position="250"/>
    </location>
</feature>
<protein>
    <recommendedName>
        <fullName evidence="5 12">ADP-ribosylation factor-like protein 2-binding protein</fullName>
        <shortName evidence="12">ARF-like 2-binding protein</shortName>
    </recommendedName>
</protein>
<name>A0AA36ARC8_OCTVU</name>
<reference evidence="16" key="1">
    <citation type="submission" date="2023-08" db="EMBL/GenBank/DDBJ databases">
        <authorList>
            <person name="Alioto T."/>
            <person name="Alioto T."/>
            <person name="Gomez Garrido J."/>
        </authorList>
    </citation>
    <scope>NUCLEOTIDE SEQUENCE</scope>
</reference>
<evidence type="ECO:0000256" key="5">
    <source>
        <dbReference type="ARBA" id="ARBA00014849"/>
    </source>
</evidence>
<feature type="transmembrane region" description="Helical" evidence="14">
    <location>
        <begin position="351"/>
        <end position="375"/>
    </location>
</feature>
<evidence type="ECO:0000256" key="2">
    <source>
        <dbReference type="ARBA" id="ARBA00004123"/>
    </source>
</evidence>
<comment type="function">
    <text evidence="12">Plays a role as an effector of the ADP-ribosylation factor-like protein 2, ARL2.</text>
</comment>
<dbReference type="PANTHER" id="PTHR15487">
    <property type="entry name" value="ADP-RIBOSYLATION FACTOR-LIKE PROTEIN 2-BINDING PROTEIN"/>
    <property type="match status" value="1"/>
</dbReference>
<evidence type="ECO:0000256" key="14">
    <source>
        <dbReference type="SAM" id="Phobius"/>
    </source>
</evidence>
<dbReference type="Gene3D" id="1.20.1520.10">
    <property type="entry name" value="ADP-ribosylation factor-like 2-binding protein, domain"/>
    <property type="match status" value="1"/>
</dbReference>
<comment type="subcellular location">
    <subcellularLocation>
        <location evidence="1 12">Cytoplasm</location>
        <location evidence="1 12">Cytoskeleton</location>
        <location evidence="1 12">Cilium basal body</location>
    </subcellularLocation>
    <subcellularLocation>
        <location evidence="3 12">Cytoplasm</location>
        <location evidence="3 12">Cytoskeleton</location>
        <location evidence="3 12">Microtubule organizing center</location>
        <location evidence="3 12">Centrosome</location>
    </subcellularLocation>
    <subcellularLocation>
        <location evidence="12">Cytoplasm</location>
    </subcellularLocation>
    <subcellularLocation>
        <location evidence="2 12">Nucleus</location>
    </subcellularLocation>
    <subcellularLocation>
        <location evidence="12">Mitochondrion intermembrane space</location>
    </subcellularLocation>
</comment>